<dbReference type="SMART" id="SM00575">
    <property type="entry name" value="ZnF_PMZ"/>
    <property type="match status" value="1"/>
</dbReference>
<evidence type="ECO:0000259" key="6">
    <source>
        <dbReference type="PROSITE" id="PS50966"/>
    </source>
</evidence>
<evidence type="ECO:0000256" key="5">
    <source>
        <dbReference type="SAM" id="MobiDB-lite"/>
    </source>
</evidence>
<dbReference type="Pfam" id="PF10551">
    <property type="entry name" value="MULE"/>
    <property type="match status" value="1"/>
</dbReference>
<comment type="caution">
    <text evidence="7">The sequence shown here is derived from an EMBL/GenBank/DDBJ whole genome shotgun (WGS) entry which is preliminary data.</text>
</comment>
<sequence>MVFKSKAHLKASVQDFSVRFARREFRVVESKPKLWKVVCKYDEATGCNWMLRAGFKAKMELFKITKYVGPHTCLMNEISIDHRNLGKSMIATHLLGMVRQDPAYDIKYVQQNVKDRFGFDISYHKAWHALKAAREEVYGTWESSVRKLPKYMAALQKWNPGTVVEWLHLDTDRPRRKMLNYVFWAFRPCIEGFRYCRNLISIDGTHLYTKYKHKLLIAVTLDANQQVLPLAFALVDEESLESWRWFMDMLAKHLMLGDDDRICLISDRHSGIISAINFVPAFQFPRGVHRFCLRHICSNFNKKFNNIQLKDLCWRAGAEQNVRKFDRILEEIRGLNEEAFNWLQRIDKAQWTLSHDGGWRTGILTTNMSECINGVLKGSRRLPIMAIAQMTLSRTVQYFLERQTRCHRMMNNNQQWADYAFKLFESRQGEAVHHIVQKFDYNQQSASVLTIGLTGQGSRTYVVKLKHYQCSCGKWGNHGIPCSHAIQTCRHFGVNASNFVPPYYSIQAYKKTYEGRFEPVWGEECWDPVNFELVHNPTLRARRGPGRHVSTRRHNEMDRPQTRARQQYQARQA</sequence>
<evidence type="ECO:0000256" key="3">
    <source>
        <dbReference type="ARBA" id="ARBA00022833"/>
    </source>
</evidence>
<evidence type="ECO:0000256" key="1">
    <source>
        <dbReference type="ARBA" id="ARBA00022723"/>
    </source>
</evidence>
<dbReference type="InterPro" id="IPR007527">
    <property type="entry name" value="Znf_SWIM"/>
</dbReference>
<dbReference type="InterPro" id="IPR018289">
    <property type="entry name" value="MULE_transposase_dom"/>
</dbReference>
<accession>A0AAW2N7I6</accession>
<dbReference type="GO" id="GO:0008270">
    <property type="term" value="F:zinc ion binding"/>
    <property type="evidence" value="ECO:0007669"/>
    <property type="project" value="UniProtKB-KW"/>
</dbReference>
<dbReference type="PANTHER" id="PTHR31973:SF195">
    <property type="entry name" value="MUDR FAMILY TRANSPOSASE"/>
    <property type="match status" value="1"/>
</dbReference>
<feature type="domain" description="SWIM-type" evidence="6">
    <location>
        <begin position="461"/>
        <end position="493"/>
    </location>
</feature>
<dbReference type="InterPro" id="IPR006564">
    <property type="entry name" value="Znf_PMZ"/>
</dbReference>
<protein>
    <recommendedName>
        <fullName evidence="6">SWIM-type domain-containing protein</fullName>
    </recommendedName>
</protein>
<reference evidence="7" key="1">
    <citation type="submission" date="2020-06" db="EMBL/GenBank/DDBJ databases">
        <authorList>
            <person name="Li T."/>
            <person name="Hu X."/>
            <person name="Zhang T."/>
            <person name="Song X."/>
            <person name="Zhang H."/>
            <person name="Dai N."/>
            <person name="Sheng W."/>
            <person name="Hou X."/>
            <person name="Wei L."/>
        </authorList>
    </citation>
    <scope>NUCLEOTIDE SEQUENCE</scope>
    <source>
        <strain evidence="7">G02</strain>
        <tissue evidence="7">Leaf</tissue>
    </source>
</reference>
<keyword evidence="2 4" id="KW-0863">Zinc-finger</keyword>
<gene>
    <name evidence="7" type="ORF">Sradi_4493300</name>
</gene>
<feature type="compositionally biased region" description="Basic residues" evidence="5">
    <location>
        <begin position="542"/>
        <end position="552"/>
    </location>
</feature>
<dbReference type="PANTHER" id="PTHR31973">
    <property type="entry name" value="POLYPROTEIN, PUTATIVE-RELATED"/>
    <property type="match status" value="1"/>
</dbReference>
<dbReference type="EMBL" id="JACGWJ010000020">
    <property type="protein sequence ID" value="KAL0339765.1"/>
    <property type="molecule type" value="Genomic_DNA"/>
</dbReference>
<feature type="region of interest" description="Disordered" evidence="5">
    <location>
        <begin position="542"/>
        <end position="573"/>
    </location>
</feature>
<organism evidence="7">
    <name type="scientific">Sesamum radiatum</name>
    <name type="common">Black benniseed</name>
    <dbReference type="NCBI Taxonomy" id="300843"/>
    <lineage>
        <taxon>Eukaryota</taxon>
        <taxon>Viridiplantae</taxon>
        <taxon>Streptophyta</taxon>
        <taxon>Embryophyta</taxon>
        <taxon>Tracheophyta</taxon>
        <taxon>Spermatophyta</taxon>
        <taxon>Magnoliopsida</taxon>
        <taxon>eudicotyledons</taxon>
        <taxon>Gunneridae</taxon>
        <taxon>Pentapetalae</taxon>
        <taxon>asterids</taxon>
        <taxon>lamiids</taxon>
        <taxon>Lamiales</taxon>
        <taxon>Pedaliaceae</taxon>
        <taxon>Sesamum</taxon>
    </lineage>
</organism>
<feature type="compositionally biased region" description="Low complexity" evidence="5">
    <location>
        <begin position="563"/>
        <end position="573"/>
    </location>
</feature>
<evidence type="ECO:0000256" key="4">
    <source>
        <dbReference type="PROSITE-ProRule" id="PRU00325"/>
    </source>
</evidence>
<dbReference type="PROSITE" id="PS50966">
    <property type="entry name" value="ZF_SWIM"/>
    <property type="match status" value="1"/>
</dbReference>
<evidence type="ECO:0000313" key="7">
    <source>
        <dbReference type="EMBL" id="KAL0339765.1"/>
    </source>
</evidence>
<reference evidence="7" key="2">
    <citation type="journal article" date="2024" name="Plant">
        <title>Genomic evolution and insights into agronomic trait innovations of Sesamum species.</title>
        <authorList>
            <person name="Miao H."/>
            <person name="Wang L."/>
            <person name="Qu L."/>
            <person name="Liu H."/>
            <person name="Sun Y."/>
            <person name="Le M."/>
            <person name="Wang Q."/>
            <person name="Wei S."/>
            <person name="Zheng Y."/>
            <person name="Lin W."/>
            <person name="Duan Y."/>
            <person name="Cao H."/>
            <person name="Xiong S."/>
            <person name="Wang X."/>
            <person name="Wei L."/>
            <person name="Li C."/>
            <person name="Ma Q."/>
            <person name="Ju M."/>
            <person name="Zhao R."/>
            <person name="Li G."/>
            <person name="Mu C."/>
            <person name="Tian Q."/>
            <person name="Mei H."/>
            <person name="Zhang T."/>
            <person name="Gao T."/>
            <person name="Zhang H."/>
        </authorList>
    </citation>
    <scope>NUCLEOTIDE SEQUENCE</scope>
    <source>
        <strain evidence="7">G02</strain>
    </source>
</reference>
<proteinExistence type="predicted"/>
<keyword evidence="1" id="KW-0479">Metal-binding</keyword>
<dbReference type="AlphaFoldDB" id="A0AAW2N7I6"/>
<keyword evidence="3" id="KW-0862">Zinc</keyword>
<evidence type="ECO:0000256" key="2">
    <source>
        <dbReference type="ARBA" id="ARBA00022771"/>
    </source>
</evidence>
<name>A0AAW2N7I6_SESRA</name>